<feature type="region of interest" description="Disordered" evidence="9">
    <location>
        <begin position="542"/>
        <end position="657"/>
    </location>
</feature>
<feature type="region of interest" description="Disordered" evidence="9">
    <location>
        <begin position="33"/>
        <end position="67"/>
    </location>
</feature>
<evidence type="ECO:0000256" key="4">
    <source>
        <dbReference type="ARBA" id="ARBA00022840"/>
    </source>
</evidence>
<evidence type="ECO:0000256" key="5">
    <source>
        <dbReference type="ARBA" id="ARBA00023054"/>
    </source>
</evidence>
<dbReference type="EMBL" id="GBEZ01022654">
    <property type="protein sequence ID" value="JAC64193.1"/>
    <property type="molecule type" value="Transcribed_RNA"/>
</dbReference>
<feature type="domain" description="Kinesin motor" evidence="10">
    <location>
        <begin position="83"/>
        <end position="445"/>
    </location>
</feature>
<evidence type="ECO:0000259" key="10">
    <source>
        <dbReference type="PROSITE" id="PS50067"/>
    </source>
</evidence>
<accession>A0A061QWX0</accession>
<dbReference type="AlphaFoldDB" id="A0A061QWX0"/>
<dbReference type="SUPFAM" id="SSF52540">
    <property type="entry name" value="P-loop containing nucleoside triphosphate hydrolases"/>
    <property type="match status" value="1"/>
</dbReference>
<keyword evidence="2" id="KW-0963">Cytoplasm</keyword>
<dbReference type="PRINTS" id="PR00380">
    <property type="entry name" value="KINESINHEAVY"/>
</dbReference>
<dbReference type="GO" id="GO:0051231">
    <property type="term" value="P:spindle elongation"/>
    <property type="evidence" value="ECO:0007669"/>
    <property type="project" value="TreeGrafter"/>
</dbReference>
<reference evidence="11" key="1">
    <citation type="submission" date="2014-05" db="EMBL/GenBank/DDBJ databases">
        <title>The transcriptome of the halophilic microalga Tetraselmis sp. GSL018 isolated from the Great Salt Lake, Utah.</title>
        <authorList>
            <person name="Jinkerson R.E."/>
            <person name="D'Adamo S."/>
            <person name="Posewitz M.C."/>
        </authorList>
    </citation>
    <scope>NUCLEOTIDE SEQUENCE</scope>
    <source>
        <strain evidence="11">GSL018</strain>
    </source>
</reference>
<dbReference type="Pfam" id="PF00225">
    <property type="entry name" value="Kinesin"/>
    <property type="match status" value="1"/>
</dbReference>
<dbReference type="GO" id="GO:0005737">
    <property type="term" value="C:cytoplasm"/>
    <property type="evidence" value="ECO:0007669"/>
    <property type="project" value="UniProtKB-SubCell"/>
</dbReference>
<sequence length="1047" mass="114271">MVSGGAVLPDKGNRFRQSLQELKRTQTLVGEVSSDHHCLSSARSTPMSTPRSVSGMSVTSLGQLTPRPQPLPSTRAAAGDDIPVSVVVNIRPLVERERREGCQNCLHINLKDTVLPEVSVKGYSQRSFPFDQVYGEGAAPTADLFPECIAPLVEGLFNGFNATVLAYGQTGAGKTYTIGTHSEGKDSGRAWQAVIPQVTEMLFAKASELTEQDERSCVSFTASFFEVYQNSIRDLLAPRSKDAHIEIRERGGTDITLEGHTEMRVASPDELEHCLHRGVAARATHATNMNEHSSRSHAIFTITLNISKWRSLSTRAADFGDDSSAGSSDPGVDTGEEVEEKLSAKMHIVDLAGSERIKKSGVQGQQQKEAASINLGLLALRNCIEALCEPGRGHVPYRSNKLTRLLQDSLGGNARTVMVACVSPADSSMDETLNTLKYASSARNIKNKVVANRDEESSAVLALLDEVKMLREQLAALKAGTDGVGGDLTLLQAQRSSDTAVRIASLEEDRDSWRMRATVAESRCAELHAELQGLKNEHCASTASNGGGASPGLDLTPGQNPLFVSSGTGMGASPYTAERPLPFSAPRPASASSPNLEHSSPLQLQSAGSSEMDPLRPAEPLPASSAWRPLPDGESEGSASCRGATAGSSPKGISTRSISRNDLFEDIAFGIESPASGRWPNATEVLEMPMFQRAKMEHEQQVLTRKRDEATLLCTRLESLPGSVLRDGDGRLEPPKSKQTLDEWVNSAVVLDTQAADLKQILDAKMASRAACSHELSAIERHIQVLGRQVEEQQGEAEEVANDPAVSQRLQQLEALARELRETIGRHNSSIAQFQTFYLNLQDQIEKEGASQQAFRSRFQWVAQKDLKDVMAAVYRLTKKQREQLLDLRSDNVHLREEVAWRDTVLQLFANEIDDARTCETQLREELHRAASEKVRILDLYGVSQQEKGHLEERLVQAESGLERLHEAYTAALRELNQERSVSANLRGSLAELNDAAVQLAEEKERVLGTPGWHYDTAAAGEFPTPAGTSLIEDDVREVWSHFQHRG</sequence>
<protein>
    <submittedName>
        <fullName evidence="11">Kinesin family member 4/7/21/27</fullName>
    </submittedName>
</protein>
<feature type="compositionally biased region" description="Polar residues" evidence="9">
    <location>
        <begin position="41"/>
        <end position="63"/>
    </location>
</feature>
<dbReference type="GO" id="GO:0005524">
    <property type="term" value="F:ATP binding"/>
    <property type="evidence" value="ECO:0007669"/>
    <property type="project" value="UniProtKB-UniRule"/>
</dbReference>
<keyword evidence="3 7" id="KW-0547">Nucleotide-binding</keyword>
<comment type="similarity">
    <text evidence="7">Belongs to the TRAFAC class myosin-kinesin ATPase superfamily. Kinesin family.</text>
</comment>
<dbReference type="GO" id="GO:0008017">
    <property type="term" value="F:microtubule binding"/>
    <property type="evidence" value="ECO:0007669"/>
    <property type="project" value="InterPro"/>
</dbReference>
<keyword evidence="6 7" id="KW-0505">Motor protein</keyword>
<evidence type="ECO:0000256" key="1">
    <source>
        <dbReference type="ARBA" id="ARBA00004496"/>
    </source>
</evidence>
<evidence type="ECO:0000256" key="8">
    <source>
        <dbReference type="SAM" id="Coils"/>
    </source>
</evidence>
<feature type="compositionally biased region" description="Low complexity" evidence="9">
    <location>
        <begin position="582"/>
        <end position="594"/>
    </location>
</feature>
<feature type="compositionally biased region" description="Polar residues" evidence="9">
    <location>
        <begin position="557"/>
        <end position="567"/>
    </location>
</feature>
<organism evidence="11">
    <name type="scientific">Tetraselmis sp. GSL018</name>
    <dbReference type="NCBI Taxonomy" id="582737"/>
    <lineage>
        <taxon>Eukaryota</taxon>
        <taxon>Viridiplantae</taxon>
        <taxon>Chlorophyta</taxon>
        <taxon>core chlorophytes</taxon>
        <taxon>Chlorodendrophyceae</taxon>
        <taxon>Chlorodendrales</taxon>
        <taxon>Chlorodendraceae</taxon>
        <taxon>Tetraselmis</taxon>
    </lineage>
</organism>
<feature type="coiled-coil region" evidence="8">
    <location>
        <begin position="783"/>
        <end position="830"/>
    </location>
</feature>
<feature type="binding site" evidence="7">
    <location>
        <begin position="168"/>
        <end position="175"/>
    </location>
    <ligand>
        <name>ATP</name>
        <dbReference type="ChEBI" id="CHEBI:30616"/>
    </ligand>
</feature>
<dbReference type="SMART" id="SM00129">
    <property type="entry name" value="KISc"/>
    <property type="match status" value="1"/>
</dbReference>
<evidence type="ECO:0000313" key="11">
    <source>
        <dbReference type="EMBL" id="JAC64193.1"/>
    </source>
</evidence>
<feature type="coiled-coil region" evidence="8">
    <location>
        <begin position="959"/>
        <end position="1010"/>
    </location>
</feature>
<dbReference type="PROSITE" id="PS00411">
    <property type="entry name" value="KINESIN_MOTOR_1"/>
    <property type="match status" value="1"/>
</dbReference>
<comment type="subcellular location">
    <subcellularLocation>
        <location evidence="1">Cytoplasm</location>
    </subcellularLocation>
</comment>
<dbReference type="InterPro" id="IPR027417">
    <property type="entry name" value="P-loop_NTPase"/>
</dbReference>
<evidence type="ECO:0000256" key="3">
    <source>
        <dbReference type="ARBA" id="ARBA00022741"/>
    </source>
</evidence>
<proteinExistence type="inferred from homology"/>
<dbReference type="PANTHER" id="PTHR47969">
    <property type="entry name" value="CHROMOSOME-ASSOCIATED KINESIN KIF4A-RELATED"/>
    <property type="match status" value="1"/>
</dbReference>
<dbReference type="InterPro" id="IPR019821">
    <property type="entry name" value="Kinesin_motor_CS"/>
</dbReference>
<dbReference type="InterPro" id="IPR001752">
    <property type="entry name" value="Kinesin_motor_dom"/>
</dbReference>
<keyword evidence="4 7" id="KW-0067">ATP-binding</keyword>
<keyword evidence="5 8" id="KW-0175">Coiled coil</keyword>
<feature type="compositionally biased region" description="Polar residues" evidence="9">
    <location>
        <begin position="646"/>
        <end position="657"/>
    </location>
</feature>
<dbReference type="GO" id="GO:0005875">
    <property type="term" value="C:microtubule associated complex"/>
    <property type="evidence" value="ECO:0007669"/>
    <property type="project" value="TreeGrafter"/>
</dbReference>
<dbReference type="InterPro" id="IPR036961">
    <property type="entry name" value="Kinesin_motor_dom_sf"/>
</dbReference>
<evidence type="ECO:0000256" key="6">
    <source>
        <dbReference type="ARBA" id="ARBA00023175"/>
    </source>
</evidence>
<evidence type="ECO:0000256" key="7">
    <source>
        <dbReference type="PROSITE-ProRule" id="PRU00283"/>
    </source>
</evidence>
<dbReference type="Gene3D" id="3.40.850.10">
    <property type="entry name" value="Kinesin motor domain"/>
    <property type="match status" value="1"/>
</dbReference>
<dbReference type="GO" id="GO:0007052">
    <property type="term" value="P:mitotic spindle organization"/>
    <property type="evidence" value="ECO:0007669"/>
    <property type="project" value="TreeGrafter"/>
</dbReference>
<evidence type="ECO:0000256" key="2">
    <source>
        <dbReference type="ARBA" id="ARBA00022490"/>
    </source>
</evidence>
<feature type="compositionally biased region" description="Polar residues" evidence="9">
    <location>
        <begin position="595"/>
        <end position="609"/>
    </location>
</feature>
<name>A0A061QWX0_9CHLO</name>
<dbReference type="InterPro" id="IPR027640">
    <property type="entry name" value="Kinesin-like_fam"/>
</dbReference>
<dbReference type="PROSITE" id="PS50067">
    <property type="entry name" value="KINESIN_MOTOR_2"/>
    <property type="match status" value="1"/>
</dbReference>
<dbReference type="GO" id="GO:0007018">
    <property type="term" value="P:microtubule-based movement"/>
    <property type="evidence" value="ECO:0007669"/>
    <property type="project" value="InterPro"/>
</dbReference>
<gene>
    <name evidence="11" type="primary">KIF4S</name>
    <name evidence="11" type="ORF">TSPGSL018_18858</name>
</gene>
<evidence type="ECO:0000256" key="9">
    <source>
        <dbReference type="SAM" id="MobiDB-lite"/>
    </source>
</evidence>
<dbReference type="GO" id="GO:0003777">
    <property type="term" value="F:microtubule motor activity"/>
    <property type="evidence" value="ECO:0007669"/>
    <property type="project" value="InterPro"/>
</dbReference>
<dbReference type="PANTHER" id="PTHR47969:SF15">
    <property type="entry name" value="CHROMOSOME-ASSOCIATED KINESIN KIF4A-RELATED"/>
    <property type="match status" value="1"/>
</dbReference>